<dbReference type="AlphaFoldDB" id="A0A2I1I7Y4"/>
<dbReference type="GO" id="GO:0016758">
    <property type="term" value="F:hexosyltransferase activity"/>
    <property type="evidence" value="ECO:0007669"/>
    <property type="project" value="TreeGrafter"/>
</dbReference>
<evidence type="ECO:0000256" key="1">
    <source>
        <dbReference type="ARBA" id="ARBA00022676"/>
    </source>
</evidence>
<keyword evidence="1" id="KW-0328">Glycosyltransferase</keyword>
<protein>
    <submittedName>
        <fullName evidence="4">Glycosyl transferase family 1</fullName>
    </submittedName>
</protein>
<dbReference type="GO" id="GO:1901137">
    <property type="term" value="P:carbohydrate derivative biosynthetic process"/>
    <property type="evidence" value="ECO:0007669"/>
    <property type="project" value="UniProtKB-ARBA"/>
</dbReference>
<dbReference type="PANTHER" id="PTHR45947:SF3">
    <property type="entry name" value="SULFOQUINOVOSYL TRANSFERASE SQD2"/>
    <property type="match status" value="1"/>
</dbReference>
<evidence type="ECO:0000313" key="4">
    <source>
        <dbReference type="EMBL" id="PKY67242.1"/>
    </source>
</evidence>
<dbReference type="Gene3D" id="3.40.50.2000">
    <property type="entry name" value="Glycogen Phosphorylase B"/>
    <property type="match status" value="2"/>
</dbReference>
<comment type="caution">
    <text evidence="4">The sequence shown here is derived from an EMBL/GenBank/DDBJ whole genome shotgun (WGS) entry which is preliminary data.</text>
</comment>
<name>A0A2I1I7Y4_9ACTO</name>
<organism evidence="4 5">
    <name type="scientific">Schaalia turicensis</name>
    <dbReference type="NCBI Taxonomy" id="131111"/>
    <lineage>
        <taxon>Bacteria</taxon>
        <taxon>Bacillati</taxon>
        <taxon>Actinomycetota</taxon>
        <taxon>Actinomycetes</taxon>
        <taxon>Actinomycetales</taxon>
        <taxon>Actinomycetaceae</taxon>
        <taxon>Schaalia</taxon>
    </lineage>
</organism>
<evidence type="ECO:0000256" key="2">
    <source>
        <dbReference type="ARBA" id="ARBA00022679"/>
    </source>
</evidence>
<dbReference type="Proteomes" id="UP000234545">
    <property type="component" value="Unassembled WGS sequence"/>
</dbReference>
<gene>
    <name evidence="4" type="ORF">CYJ25_02035</name>
</gene>
<evidence type="ECO:0000259" key="3">
    <source>
        <dbReference type="Pfam" id="PF13439"/>
    </source>
</evidence>
<proteinExistence type="predicted"/>
<accession>A0A2I1I7Y4</accession>
<keyword evidence="2 4" id="KW-0808">Transferase</keyword>
<dbReference type="PANTHER" id="PTHR45947">
    <property type="entry name" value="SULFOQUINOVOSYL TRANSFERASE SQD2"/>
    <property type="match status" value="1"/>
</dbReference>
<dbReference type="InterPro" id="IPR028098">
    <property type="entry name" value="Glyco_trans_4-like_N"/>
</dbReference>
<reference evidence="4 5" key="1">
    <citation type="submission" date="2017-12" db="EMBL/GenBank/DDBJ databases">
        <title>Phylogenetic diversity of female urinary microbiome.</title>
        <authorList>
            <person name="Thomas-White K."/>
            <person name="Wolfe A.J."/>
        </authorList>
    </citation>
    <scope>NUCLEOTIDE SEQUENCE [LARGE SCALE GENOMIC DNA]</scope>
    <source>
        <strain evidence="4 5">UMB0250</strain>
    </source>
</reference>
<dbReference type="Pfam" id="PF13439">
    <property type="entry name" value="Glyco_transf_4"/>
    <property type="match status" value="1"/>
</dbReference>
<evidence type="ECO:0000313" key="5">
    <source>
        <dbReference type="Proteomes" id="UP000234545"/>
    </source>
</evidence>
<dbReference type="Pfam" id="PF13692">
    <property type="entry name" value="Glyco_trans_1_4"/>
    <property type="match status" value="1"/>
</dbReference>
<dbReference type="SUPFAM" id="SSF53756">
    <property type="entry name" value="UDP-Glycosyltransferase/glycogen phosphorylase"/>
    <property type="match status" value="1"/>
</dbReference>
<sequence length="407" mass="43893">MKRRRSPSRSKARVVIATRTFTPDPAAAALRLSALARALHARGAKVRVFTSKPEKSLRSLPLPSWMNDIDVRRWPVLRDATGAVRGYVPYMSFDLPLFFRLLTAKRPDAVVNEPPPTTGLVTAMACGIRRIPHIYFAADIVSDAARAQGTTGRVVDAVTWMERTAMKRATAVIAVSQGVADRVQAISGREAVVVPNGIDTTRDETSDGELSEDRGLVPEGFPQTSGPVFLYAGTVAQWLAPEIFIDAFEKVKKKLPEARLVYLGQGSAWAKLRDHARGIAGIEFHPTVSAEEAQRWYALATASLASMKPGAYDYAYPTKILSSLSAGTPVIFAGPGQAALDVAEANLGCAVDVDVDAVCDAMVELATLDDSDPRCDRARLHRWVVDNRSVAVSSVRVADTVLGVANA</sequence>
<dbReference type="OrthoDB" id="3657271at2"/>
<dbReference type="InterPro" id="IPR050194">
    <property type="entry name" value="Glycosyltransferase_grp1"/>
</dbReference>
<dbReference type="EMBL" id="PKKJ01000001">
    <property type="protein sequence ID" value="PKY67242.1"/>
    <property type="molecule type" value="Genomic_DNA"/>
</dbReference>
<dbReference type="RefSeq" id="WP_101627713.1">
    <property type="nucleotide sequence ID" value="NZ_PKKJ01000001.1"/>
</dbReference>
<feature type="domain" description="Glycosyltransferase subfamily 4-like N-terminal" evidence="3">
    <location>
        <begin position="34"/>
        <end position="202"/>
    </location>
</feature>